<comment type="caution">
    <text evidence="1">The sequence shown here is derived from an EMBL/GenBank/DDBJ whole genome shotgun (WGS) entry which is preliminary data.</text>
</comment>
<gene>
    <name evidence="1" type="ORF">ADL12_39590</name>
</gene>
<reference evidence="2" key="1">
    <citation type="submission" date="2015-10" db="EMBL/GenBank/DDBJ databases">
        <authorList>
            <person name="Ju K.-S."/>
            <person name="Doroghazi J.R."/>
            <person name="Metcalf W.W."/>
        </authorList>
    </citation>
    <scope>NUCLEOTIDE SEQUENCE [LARGE SCALE GENOMIC DNA]</scope>
    <source>
        <strain evidence="2">NRRL 3151</strain>
    </source>
</reference>
<proteinExistence type="predicted"/>
<dbReference type="RefSeq" id="WP_062712413.1">
    <property type="nucleotide sequence ID" value="NZ_LLZG01000388.1"/>
</dbReference>
<accession>A0A117ML09</accession>
<name>A0A117ML09_9ACTN</name>
<sequence>MSDAISAAVAAEMFPPPPGGRTAEELRAEAEALVPVDVSEFDETYRTAYGVTNVEGPWPRWLVVALVVRGISKGATVAVEYSELVIRHTNDSSSTLRPAGAAPVRPDADPMGCRYCGLTRRHGEQPTTWGTHAYTKPTQFQIKARMLERRKKAGK</sequence>
<dbReference type="OrthoDB" id="5125973at2"/>
<dbReference type="EMBL" id="LLZG01000388">
    <property type="protein sequence ID" value="KUL23185.1"/>
    <property type="molecule type" value="Genomic_DNA"/>
</dbReference>
<dbReference type="AlphaFoldDB" id="A0A117ML09"/>
<organism evidence="1 2">
    <name type="scientific">Streptomyces regalis</name>
    <dbReference type="NCBI Taxonomy" id="68262"/>
    <lineage>
        <taxon>Bacteria</taxon>
        <taxon>Bacillati</taxon>
        <taxon>Actinomycetota</taxon>
        <taxon>Actinomycetes</taxon>
        <taxon>Kitasatosporales</taxon>
        <taxon>Streptomycetaceae</taxon>
        <taxon>Streptomyces</taxon>
    </lineage>
</organism>
<evidence type="ECO:0000313" key="2">
    <source>
        <dbReference type="Proteomes" id="UP000053923"/>
    </source>
</evidence>
<evidence type="ECO:0000313" key="1">
    <source>
        <dbReference type="EMBL" id="KUL23185.1"/>
    </source>
</evidence>
<protein>
    <submittedName>
        <fullName evidence="1">Uncharacterized protein</fullName>
    </submittedName>
</protein>
<keyword evidence="2" id="KW-1185">Reference proteome</keyword>
<dbReference type="Proteomes" id="UP000053923">
    <property type="component" value="Unassembled WGS sequence"/>
</dbReference>